<proteinExistence type="predicted"/>
<keyword evidence="2" id="KW-1185">Reference proteome</keyword>
<evidence type="ECO:0000313" key="2">
    <source>
        <dbReference type="Proteomes" id="UP001642360"/>
    </source>
</evidence>
<dbReference type="AlphaFoldDB" id="A0ABC8RWB7"/>
<gene>
    <name evidence="1" type="ORF">ILEXP_LOCUS17305</name>
</gene>
<reference evidence="1 2" key="1">
    <citation type="submission" date="2024-02" db="EMBL/GenBank/DDBJ databases">
        <authorList>
            <person name="Vignale AGUSTIN F."/>
            <person name="Sosa J E."/>
            <person name="Modenutti C."/>
        </authorList>
    </citation>
    <scope>NUCLEOTIDE SEQUENCE [LARGE SCALE GENOMIC DNA]</scope>
</reference>
<sequence>MMAGMENGLTGGMENQFRLEWRMDSLVEWRINLGWNEEWRMDSLVEPWIMLRFHKAPTVVRWSSSSETIVVEWLELVKEEAD</sequence>
<accession>A0ABC8RWB7</accession>
<protein>
    <submittedName>
        <fullName evidence="1">Uncharacterized protein</fullName>
    </submittedName>
</protein>
<comment type="caution">
    <text evidence="1">The sequence shown here is derived from an EMBL/GenBank/DDBJ whole genome shotgun (WGS) entry which is preliminary data.</text>
</comment>
<dbReference type="EMBL" id="CAUOFW020001857">
    <property type="protein sequence ID" value="CAK9149271.1"/>
    <property type="molecule type" value="Genomic_DNA"/>
</dbReference>
<dbReference type="Proteomes" id="UP001642360">
    <property type="component" value="Unassembled WGS sequence"/>
</dbReference>
<name>A0ABC8RWB7_9AQUA</name>
<organism evidence="1 2">
    <name type="scientific">Ilex paraguariensis</name>
    <name type="common">yerba mate</name>
    <dbReference type="NCBI Taxonomy" id="185542"/>
    <lineage>
        <taxon>Eukaryota</taxon>
        <taxon>Viridiplantae</taxon>
        <taxon>Streptophyta</taxon>
        <taxon>Embryophyta</taxon>
        <taxon>Tracheophyta</taxon>
        <taxon>Spermatophyta</taxon>
        <taxon>Magnoliopsida</taxon>
        <taxon>eudicotyledons</taxon>
        <taxon>Gunneridae</taxon>
        <taxon>Pentapetalae</taxon>
        <taxon>asterids</taxon>
        <taxon>campanulids</taxon>
        <taxon>Aquifoliales</taxon>
        <taxon>Aquifoliaceae</taxon>
        <taxon>Ilex</taxon>
    </lineage>
</organism>
<evidence type="ECO:0000313" key="1">
    <source>
        <dbReference type="EMBL" id="CAK9149271.1"/>
    </source>
</evidence>